<name>A0A836AI28_SHEEP</name>
<reference evidence="1 2" key="1">
    <citation type="submission" date="2020-12" db="EMBL/GenBank/DDBJ databases">
        <title>De novo assembly of Tibetan sheep genome.</title>
        <authorList>
            <person name="Li X."/>
        </authorList>
    </citation>
    <scope>NUCLEOTIDE SEQUENCE [LARGE SCALE GENOMIC DNA]</scope>
    <source>
        <tissue evidence="1">Heart</tissue>
    </source>
</reference>
<accession>A0A836AI28</accession>
<sequence length="107" mass="12078">MPSSHLIFCHPLLLLPPSPPSIRVFSSESTLRMRWPKYWSFHMAKRHSCCNFQRAVVSSPLFVLRSPESKLSDFGEETFNVSSTSDMCLRDNYVGGQGGPLRGDSWG</sequence>
<dbReference type="AlphaFoldDB" id="A0A836AI28"/>
<dbReference type="Proteomes" id="UP000664991">
    <property type="component" value="Unassembled WGS sequence"/>
</dbReference>
<organism evidence="1 2">
    <name type="scientific">Ovis aries</name>
    <name type="common">Sheep</name>
    <dbReference type="NCBI Taxonomy" id="9940"/>
    <lineage>
        <taxon>Eukaryota</taxon>
        <taxon>Metazoa</taxon>
        <taxon>Chordata</taxon>
        <taxon>Craniata</taxon>
        <taxon>Vertebrata</taxon>
        <taxon>Euteleostomi</taxon>
        <taxon>Mammalia</taxon>
        <taxon>Eutheria</taxon>
        <taxon>Laurasiatheria</taxon>
        <taxon>Artiodactyla</taxon>
        <taxon>Ruminantia</taxon>
        <taxon>Pecora</taxon>
        <taxon>Bovidae</taxon>
        <taxon>Caprinae</taxon>
        <taxon>Ovis</taxon>
    </lineage>
</organism>
<protein>
    <submittedName>
        <fullName evidence="1">Uncharacterized protein</fullName>
    </submittedName>
</protein>
<evidence type="ECO:0000313" key="1">
    <source>
        <dbReference type="EMBL" id="KAG5216370.1"/>
    </source>
</evidence>
<gene>
    <name evidence="1" type="ORF">JEQ12_001946</name>
</gene>
<evidence type="ECO:0000313" key="2">
    <source>
        <dbReference type="Proteomes" id="UP000664991"/>
    </source>
</evidence>
<proteinExistence type="predicted"/>
<dbReference type="EMBL" id="JAEMGP010000001">
    <property type="protein sequence ID" value="KAG5216370.1"/>
    <property type="molecule type" value="Genomic_DNA"/>
</dbReference>
<comment type="caution">
    <text evidence="1">The sequence shown here is derived from an EMBL/GenBank/DDBJ whole genome shotgun (WGS) entry which is preliminary data.</text>
</comment>